<evidence type="ECO:0000256" key="1">
    <source>
        <dbReference type="SAM" id="Phobius"/>
    </source>
</evidence>
<accession>A0A4R5MI78</accession>
<feature type="transmembrane region" description="Helical" evidence="1">
    <location>
        <begin position="87"/>
        <end position="105"/>
    </location>
</feature>
<proteinExistence type="predicted"/>
<reference evidence="2 3" key="1">
    <citation type="submission" date="2019-02" db="EMBL/GenBank/DDBJ databases">
        <title>Pedobacter sp. nov., a novel speices isolated from soil of pinguins habitat in Antarcitica.</title>
        <authorList>
            <person name="He R.-H."/>
        </authorList>
    </citation>
    <scope>NUCLEOTIDE SEQUENCE [LARGE SCALE GENOMIC DNA]</scope>
    <source>
        <strain evidence="2 3">E01020</strain>
    </source>
</reference>
<protein>
    <recommendedName>
        <fullName evidence="4">DUF4234 domain-containing protein</fullName>
    </recommendedName>
</protein>
<dbReference type="AlphaFoldDB" id="A0A4R5MI78"/>
<keyword evidence="1" id="KW-0472">Membrane</keyword>
<dbReference type="EMBL" id="SJCY01000011">
    <property type="protein sequence ID" value="TDG35221.1"/>
    <property type="molecule type" value="Genomic_DNA"/>
</dbReference>
<keyword evidence="1" id="KW-0812">Transmembrane</keyword>
<dbReference type="OrthoDB" id="8750132at2"/>
<evidence type="ECO:0000313" key="2">
    <source>
        <dbReference type="EMBL" id="TDG35221.1"/>
    </source>
</evidence>
<feature type="transmembrane region" description="Helical" evidence="1">
    <location>
        <begin position="21"/>
        <end position="40"/>
    </location>
</feature>
<dbReference type="Proteomes" id="UP000295668">
    <property type="component" value="Unassembled WGS sequence"/>
</dbReference>
<name>A0A4R5MI78_9SPHI</name>
<sequence length="166" mass="19656">MIEQLAERNDQIETQYLISTTKFVILSILTLGLYEFWWVYKAWRFFQEKENSGINAPLRTILSIVFLMSLFSKINSYALDKGNPKKFYAGVVFVNYLLVSLSGFLPFPFLILANFSVFMLITPFKALNFAKRHSKTVAKVRHYLFFIFFDFLFDFSSLFLVFHRKY</sequence>
<gene>
    <name evidence="2" type="ORF">EZJ43_14065</name>
</gene>
<evidence type="ECO:0000313" key="3">
    <source>
        <dbReference type="Proteomes" id="UP000295668"/>
    </source>
</evidence>
<organism evidence="2 3">
    <name type="scientific">Pedobacter changchengzhani</name>
    <dbReference type="NCBI Taxonomy" id="2529274"/>
    <lineage>
        <taxon>Bacteria</taxon>
        <taxon>Pseudomonadati</taxon>
        <taxon>Bacteroidota</taxon>
        <taxon>Sphingobacteriia</taxon>
        <taxon>Sphingobacteriales</taxon>
        <taxon>Sphingobacteriaceae</taxon>
        <taxon>Pedobacter</taxon>
    </lineage>
</organism>
<feature type="transmembrane region" description="Helical" evidence="1">
    <location>
        <begin position="60"/>
        <end position="80"/>
    </location>
</feature>
<dbReference type="RefSeq" id="WP_133263354.1">
    <property type="nucleotide sequence ID" value="NZ_SJCY01000011.1"/>
</dbReference>
<evidence type="ECO:0008006" key="4">
    <source>
        <dbReference type="Google" id="ProtNLM"/>
    </source>
</evidence>
<keyword evidence="3" id="KW-1185">Reference proteome</keyword>
<keyword evidence="1" id="KW-1133">Transmembrane helix</keyword>
<comment type="caution">
    <text evidence="2">The sequence shown here is derived from an EMBL/GenBank/DDBJ whole genome shotgun (WGS) entry which is preliminary data.</text>
</comment>
<feature type="transmembrane region" description="Helical" evidence="1">
    <location>
        <begin position="142"/>
        <end position="162"/>
    </location>
</feature>